<dbReference type="Gene3D" id="3.40.930.10">
    <property type="entry name" value="Mannitol-specific EII, Chain A"/>
    <property type="match status" value="1"/>
</dbReference>
<dbReference type="InterPro" id="IPR016152">
    <property type="entry name" value="PTrfase/Anion_transptr"/>
</dbReference>
<name>A0ABT6ZKB6_9ACTN</name>
<dbReference type="SUPFAM" id="SSF55804">
    <property type="entry name" value="Phoshotransferase/anion transport protein"/>
    <property type="match status" value="1"/>
</dbReference>
<dbReference type="Pfam" id="PF00359">
    <property type="entry name" value="PTS_EIIA_2"/>
    <property type="match status" value="1"/>
</dbReference>
<keyword evidence="2" id="KW-0813">Transport</keyword>
<feature type="domain" description="PTS EIIA type-2" evidence="1">
    <location>
        <begin position="4"/>
        <end position="151"/>
    </location>
</feature>
<reference evidence="2" key="1">
    <citation type="submission" date="2023-05" db="EMBL/GenBank/DDBJ databases">
        <title>[olsenella] sp. nov., isolated from a pig farm feces dump.</title>
        <authorList>
            <person name="Chang Y.-H."/>
        </authorList>
    </citation>
    <scope>NUCLEOTIDE SEQUENCE</scope>
    <source>
        <strain evidence="2">YH-ols2217</strain>
    </source>
</reference>
<evidence type="ECO:0000313" key="3">
    <source>
        <dbReference type="Proteomes" id="UP001431693"/>
    </source>
</evidence>
<dbReference type="PANTHER" id="PTHR47738:SF3">
    <property type="entry name" value="PHOSPHOTRANSFERASE SYSTEM MANNITOL_FRUCTOSE-SPECIFIC IIA DOMAIN CONTAINING PROTEIN"/>
    <property type="match status" value="1"/>
</dbReference>
<dbReference type="InterPro" id="IPR002178">
    <property type="entry name" value="PTS_EIIA_type-2_dom"/>
</dbReference>
<dbReference type="PANTHER" id="PTHR47738">
    <property type="entry name" value="PTS SYSTEM FRUCTOSE-LIKE EIIA COMPONENT-RELATED"/>
    <property type="match status" value="1"/>
</dbReference>
<keyword evidence="2" id="KW-0762">Sugar transport</keyword>
<organism evidence="2 3">
    <name type="scientific">Kribbibacterium absianum</name>
    <dbReference type="NCBI Taxonomy" id="3044210"/>
    <lineage>
        <taxon>Bacteria</taxon>
        <taxon>Bacillati</taxon>
        <taxon>Actinomycetota</taxon>
        <taxon>Coriobacteriia</taxon>
        <taxon>Coriobacteriales</taxon>
        <taxon>Kribbibacteriaceae</taxon>
        <taxon>Kribbibacterium</taxon>
    </lineage>
</organism>
<protein>
    <submittedName>
        <fullName evidence="2">PTS sugar transporter subunit IIA</fullName>
    </submittedName>
</protein>
<dbReference type="PROSITE" id="PS51094">
    <property type="entry name" value="PTS_EIIA_TYPE_2"/>
    <property type="match status" value="1"/>
</dbReference>
<accession>A0ABT6ZKB6</accession>
<sequence length="155" mass="17112">MVWEELSAARVVPSLEASTMEEVMEGLGTVMIDRGYAKDTYVDALVERERAFPTGLDINGVGVAIPHTDVSHVIKEGMAIGKLNKPVRFTLMGTDDETTDVSLVFMLSVKDPQGHLVQLQRILEIIQDNEVLKRLMSCDNAAAIIDVIKEKEQSL</sequence>
<proteinExistence type="predicted"/>
<evidence type="ECO:0000259" key="1">
    <source>
        <dbReference type="PROSITE" id="PS51094"/>
    </source>
</evidence>
<dbReference type="EMBL" id="JASJEX010000002">
    <property type="protein sequence ID" value="MDJ1129498.1"/>
    <property type="molecule type" value="Genomic_DNA"/>
</dbReference>
<dbReference type="InterPro" id="IPR051541">
    <property type="entry name" value="PTS_SugarTrans_NitroReg"/>
</dbReference>
<dbReference type="RefSeq" id="WP_283713715.1">
    <property type="nucleotide sequence ID" value="NZ_JASJEW010000006.1"/>
</dbReference>
<keyword evidence="3" id="KW-1185">Reference proteome</keyword>
<dbReference type="Proteomes" id="UP001431693">
    <property type="component" value="Unassembled WGS sequence"/>
</dbReference>
<gene>
    <name evidence="2" type="ORF">QJ043_05315</name>
</gene>
<dbReference type="CDD" id="cd00211">
    <property type="entry name" value="PTS_IIA_fru"/>
    <property type="match status" value="1"/>
</dbReference>
<comment type="caution">
    <text evidence="2">The sequence shown here is derived from an EMBL/GenBank/DDBJ whole genome shotgun (WGS) entry which is preliminary data.</text>
</comment>
<evidence type="ECO:0000313" key="2">
    <source>
        <dbReference type="EMBL" id="MDJ1129498.1"/>
    </source>
</evidence>